<reference evidence="1" key="1">
    <citation type="journal article" date="2015" name="Nature">
        <title>Complex archaea that bridge the gap between prokaryotes and eukaryotes.</title>
        <authorList>
            <person name="Spang A."/>
            <person name="Saw J.H."/>
            <person name="Jorgensen S.L."/>
            <person name="Zaremba-Niedzwiedzka K."/>
            <person name="Martijn J."/>
            <person name="Lind A.E."/>
            <person name="van Eijk R."/>
            <person name="Schleper C."/>
            <person name="Guy L."/>
            <person name="Ettema T.J."/>
        </authorList>
    </citation>
    <scope>NUCLEOTIDE SEQUENCE</scope>
</reference>
<gene>
    <name evidence="1" type="ORF">LCGC14_0746830</name>
</gene>
<sequence length="128" mass="14279">MRIAITDIETEEIVSYYEAEAPNQAAQYGPWGDPTQYEHVEYPLTVEELKEQLIAAIKAEGFKRVYFDNHCPPYYQRRIGLLPPGHADVQAASALIEATKAAVDTAESALVAMTTIAELGAFEMTWQE</sequence>
<dbReference type="AlphaFoldDB" id="A0A0F9QPZ2"/>
<evidence type="ECO:0000313" key="1">
    <source>
        <dbReference type="EMBL" id="KKN39087.1"/>
    </source>
</evidence>
<dbReference type="EMBL" id="LAZR01001783">
    <property type="protein sequence ID" value="KKN39087.1"/>
    <property type="molecule type" value="Genomic_DNA"/>
</dbReference>
<organism evidence="1">
    <name type="scientific">marine sediment metagenome</name>
    <dbReference type="NCBI Taxonomy" id="412755"/>
    <lineage>
        <taxon>unclassified sequences</taxon>
        <taxon>metagenomes</taxon>
        <taxon>ecological metagenomes</taxon>
    </lineage>
</organism>
<proteinExistence type="predicted"/>
<protein>
    <submittedName>
        <fullName evidence="1">Uncharacterized protein</fullName>
    </submittedName>
</protein>
<comment type="caution">
    <text evidence="1">The sequence shown here is derived from an EMBL/GenBank/DDBJ whole genome shotgun (WGS) entry which is preliminary data.</text>
</comment>
<name>A0A0F9QPZ2_9ZZZZ</name>
<accession>A0A0F9QPZ2</accession>